<feature type="transmembrane region" description="Helical" evidence="6">
    <location>
        <begin position="210"/>
        <end position="229"/>
    </location>
</feature>
<dbReference type="AlphaFoldDB" id="D3FAB6"/>
<feature type="transmembrane region" description="Helical" evidence="6">
    <location>
        <begin position="48"/>
        <end position="70"/>
    </location>
</feature>
<dbReference type="RefSeq" id="WP_012932238.1">
    <property type="nucleotide sequence ID" value="NC_013739.1"/>
</dbReference>
<dbReference type="OrthoDB" id="3850998at2"/>
<dbReference type="GO" id="GO:0005886">
    <property type="term" value="C:plasma membrane"/>
    <property type="evidence" value="ECO:0007669"/>
    <property type="project" value="UniProtKB-SubCell"/>
</dbReference>
<feature type="transmembrane region" description="Helical" evidence="6">
    <location>
        <begin position="107"/>
        <end position="127"/>
    </location>
</feature>
<name>D3FAB6_CONWI</name>
<evidence type="ECO:0000313" key="8">
    <source>
        <dbReference type="Proteomes" id="UP000008229"/>
    </source>
</evidence>
<feature type="transmembrane region" description="Helical" evidence="6">
    <location>
        <begin position="241"/>
        <end position="270"/>
    </location>
</feature>
<dbReference type="STRING" id="469383.Cwoe_0752"/>
<evidence type="ECO:0000256" key="5">
    <source>
        <dbReference type="ARBA" id="ARBA00023136"/>
    </source>
</evidence>
<reference evidence="7 8" key="1">
    <citation type="journal article" date="2010" name="Stand. Genomic Sci.">
        <title>Complete genome sequence of Conexibacter woesei type strain (ID131577).</title>
        <authorList>
            <person name="Pukall R."/>
            <person name="Lapidus A."/>
            <person name="Glavina Del Rio T."/>
            <person name="Copeland A."/>
            <person name="Tice H."/>
            <person name="Cheng J.-F."/>
            <person name="Lucas S."/>
            <person name="Chen F."/>
            <person name="Nolan M."/>
            <person name="Bruce D."/>
            <person name="Goodwin L."/>
            <person name="Pitluck S."/>
            <person name="Mavromatis K."/>
            <person name="Ivanova N."/>
            <person name="Ovchinnikova G."/>
            <person name="Pati A."/>
            <person name="Chen A."/>
            <person name="Palaniappan K."/>
            <person name="Land M."/>
            <person name="Hauser L."/>
            <person name="Chang Y.-J."/>
            <person name="Jeffries C.D."/>
            <person name="Chain P."/>
            <person name="Meincke L."/>
            <person name="Sims D."/>
            <person name="Brettin T."/>
            <person name="Detter J.C."/>
            <person name="Rohde M."/>
            <person name="Goeker M."/>
            <person name="Bristow J."/>
            <person name="Eisen J.A."/>
            <person name="Markowitz V."/>
            <person name="Kyrpides N.C."/>
            <person name="Klenk H.-P."/>
            <person name="Hugenholtz P."/>
        </authorList>
    </citation>
    <scope>NUCLEOTIDE SEQUENCE [LARGE SCALE GENOMIC DNA]</scope>
    <source>
        <strain evidence="8">DSM 14684 / CIP 108061 / JCM 11494 / NBRC 100937 / ID131577</strain>
    </source>
</reference>
<proteinExistence type="predicted"/>
<accession>D3FAB6</accession>
<keyword evidence="5 6" id="KW-0472">Membrane</keyword>
<reference evidence="8" key="2">
    <citation type="submission" date="2010-01" db="EMBL/GenBank/DDBJ databases">
        <title>The complete genome of Conexibacter woesei DSM 14684.</title>
        <authorList>
            <consortium name="US DOE Joint Genome Institute (JGI-PGF)"/>
            <person name="Lucas S."/>
            <person name="Copeland A."/>
            <person name="Lapidus A."/>
            <person name="Glavina del Rio T."/>
            <person name="Dalin E."/>
            <person name="Tice H."/>
            <person name="Bruce D."/>
            <person name="Goodwin L."/>
            <person name="Pitluck S."/>
            <person name="Kyrpides N."/>
            <person name="Mavromatis K."/>
            <person name="Ivanova N."/>
            <person name="Mikhailova N."/>
            <person name="Chertkov O."/>
            <person name="Brettin T."/>
            <person name="Detter J.C."/>
            <person name="Han C."/>
            <person name="Larimer F."/>
            <person name="Land M."/>
            <person name="Hauser L."/>
            <person name="Markowitz V."/>
            <person name="Cheng J.-F."/>
            <person name="Hugenholtz P."/>
            <person name="Woyke T."/>
            <person name="Wu D."/>
            <person name="Pukall R."/>
            <person name="Steenblock K."/>
            <person name="Schneider S."/>
            <person name="Klenk H.-P."/>
            <person name="Eisen J.A."/>
        </authorList>
    </citation>
    <scope>NUCLEOTIDE SEQUENCE [LARGE SCALE GENOMIC DNA]</scope>
    <source>
        <strain evidence="8">DSM 14684 / CIP 108061 / JCM 11494 / NBRC 100937 / ID131577</strain>
    </source>
</reference>
<evidence type="ECO:0000256" key="3">
    <source>
        <dbReference type="ARBA" id="ARBA00022692"/>
    </source>
</evidence>
<dbReference type="Proteomes" id="UP000008229">
    <property type="component" value="Chromosome"/>
</dbReference>
<keyword evidence="4 6" id="KW-1133">Transmembrane helix</keyword>
<keyword evidence="2" id="KW-1003">Cell membrane</keyword>
<keyword evidence="8" id="KW-1185">Reference proteome</keyword>
<feature type="transmembrane region" description="Helical" evidence="6">
    <location>
        <begin position="148"/>
        <end position="169"/>
    </location>
</feature>
<organism evidence="7 8">
    <name type="scientific">Conexibacter woesei (strain DSM 14684 / CCUG 47730 / CIP 108061 / JCM 11494 / NBRC 100937 / ID131577)</name>
    <dbReference type="NCBI Taxonomy" id="469383"/>
    <lineage>
        <taxon>Bacteria</taxon>
        <taxon>Bacillati</taxon>
        <taxon>Actinomycetota</taxon>
        <taxon>Thermoleophilia</taxon>
        <taxon>Solirubrobacterales</taxon>
        <taxon>Conexibacteraceae</taxon>
        <taxon>Conexibacter</taxon>
    </lineage>
</organism>
<dbReference type="Pfam" id="PF03631">
    <property type="entry name" value="Virul_fac_BrkB"/>
    <property type="match status" value="1"/>
</dbReference>
<protein>
    <submittedName>
        <fullName evidence="7">Ribonuclease BN</fullName>
    </submittedName>
</protein>
<feature type="transmembrane region" description="Helical" evidence="6">
    <location>
        <begin position="175"/>
        <end position="198"/>
    </location>
</feature>
<dbReference type="EMBL" id="CP001854">
    <property type="protein sequence ID" value="ADB49185.1"/>
    <property type="molecule type" value="Genomic_DNA"/>
</dbReference>
<sequence length="286" mass="30243">MTTEPHEPRDPLAWLSRPIAGRTVPARAVELVRACLDRLVQMQFVDRAVALGSLTFTALVPLMVIANAYLPGADSAADSLIRRFHLSGSTADIVRETFARPDTTRGAISVVGIALLIGSSLSFTRALQRVYENAWRLQARGWAGSVAGLKWLAGIIVWATLFAGVRSWIEDLTGPLVSLIVALGGGAVLWLFTPWVLLAQRVDWHRLVPSAVLTSVGMTGLSIASVVYMPDSIAESADRYGSIGIAIALVSWLVGAGFVLVACAAVGAVLGGETDHPPEVTPPASG</sequence>
<evidence type="ECO:0000256" key="4">
    <source>
        <dbReference type="ARBA" id="ARBA00022989"/>
    </source>
</evidence>
<dbReference type="eggNOG" id="COG1295">
    <property type="taxonomic scope" value="Bacteria"/>
</dbReference>
<dbReference type="InterPro" id="IPR017039">
    <property type="entry name" value="Virul_fac_BrkB"/>
</dbReference>
<gene>
    <name evidence="7" type="ordered locus">Cwoe_0752</name>
</gene>
<keyword evidence="3 6" id="KW-0812">Transmembrane</keyword>
<dbReference type="KEGG" id="cwo:Cwoe_0752"/>
<evidence type="ECO:0000313" key="7">
    <source>
        <dbReference type="EMBL" id="ADB49185.1"/>
    </source>
</evidence>
<dbReference type="HOGENOM" id="CLU_060326_0_0_11"/>
<evidence type="ECO:0000256" key="6">
    <source>
        <dbReference type="SAM" id="Phobius"/>
    </source>
</evidence>
<evidence type="ECO:0000256" key="2">
    <source>
        <dbReference type="ARBA" id="ARBA00022475"/>
    </source>
</evidence>
<comment type="subcellular location">
    <subcellularLocation>
        <location evidence="1">Cell membrane</location>
        <topology evidence="1">Multi-pass membrane protein</topology>
    </subcellularLocation>
</comment>
<evidence type="ECO:0000256" key="1">
    <source>
        <dbReference type="ARBA" id="ARBA00004651"/>
    </source>
</evidence>